<accession>A0AAW0LNN8</accession>
<keyword evidence="3" id="KW-1185">Reference proteome</keyword>
<feature type="compositionally biased region" description="Polar residues" evidence="1">
    <location>
        <begin position="52"/>
        <end position="63"/>
    </location>
</feature>
<dbReference type="PANTHER" id="PTHR33384:SF17">
    <property type="entry name" value="VQ DOMAIN-CONTAINING PROTEIN"/>
    <property type="match status" value="1"/>
</dbReference>
<evidence type="ECO:0000313" key="3">
    <source>
        <dbReference type="Proteomes" id="UP000237347"/>
    </source>
</evidence>
<dbReference type="AlphaFoldDB" id="A0AAW0LNN8"/>
<gene>
    <name evidence="2" type="ORF">CFP56_038838</name>
</gene>
<comment type="caution">
    <text evidence="2">The sequence shown here is derived from an EMBL/GenBank/DDBJ whole genome shotgun (WGS) entry which is preliminary data.</text>
</comment>
<reference evidence="2 3" key="1">
    <citation type="journal article" date="2018" name="Sci. Data">
        <title>The draft genome sequence of cork oak.</title>
        <authorList>
            <person name="Ramos A.M."/>
            <person name="Usie A."/>
            <person name="Barbosa P."/>
            <person name="Barros P.M."/>
            <person name="Capote T."/>
            <person name="Chaves I."/>
            <person name="Simoes F."/>
            <person name="Abreu I."/>
            <person name="Carrasquinho I."/>
            <person name="Faro C."/>
            <person name="Guimaraes J.B."/>
            <person name="Mendonca D."/>
            <person name="Nobrega F."/>
            <person name="Rodrigues L."/>
            <person name="Saibo N.J.M."/>
            <person name="Varela M.C."/>
            <person name="Egas C."/>
            <person name="Matos J."/>
            <person name="Miguel C.M."/>
            <person name="Oliveira M.M."/>
            <person name="Ricardo C.P."/>
            <person name="Goncalves S."/>
        </authorList>
    </citation>
    <scope>NUCLEOTIDE SEQUENCE [LARGE SCALE GENOMIC DNA]</scope>
    <source>
        <strain evidence="3">cv. HL8</strain>
    </source>
</reference>
<evidence type="ECO:0000256" key="1">
    <source>
        <dbReference type="SAM" id="MobiDB-lite"/>
    </source>
</evidence>
<feature type="region of interest" description="Disordered" evidence="1">
    <location>
        <begin position="52"/>
        <end position="81"/>
    </location>
</feature>
<dbReference type="EMBL" id="PKMF04000075">
    <property type="protein sequence ID" value="KAK7852521.1"/>
    <property type="molecule type" value="Genomic_DNA"/>
</dbReference>
<evidence type="ECO:0000313" key="2">
    <source>
        <dbReference type="EMBL" id="KAK7852521.1"/>
    </source>
</evidence>
<name>A0AAW0LNN8_QUESU</name>
<organism evidence="2 3">
    <name type="scientific">Quercus suber</name>
    <name type="common">Cork oak</name>
    <dbReference type="NCBI Taxonomy" id="58331"/>
    <lineage>
        <taxon>Eukaryota</taxon>
        <taxon>Viridiplantae</taxon>
        <taxon>Streptophyta</taxon>
        <taxon>Embryophyta</taxon>
        <taxon>Tracheophyta</taxon>
        <taxon>Spermatophyta</taxon>
        <taxon>Magnoliopsida</taxon>
        <taxon>eudicotyledons</taxon>
        <taxon>Gunneridae</taxon>
        <taxon>Pentapetalae</taxon>
        <taxon>rosids</taxon>
        <taxon>fabids</taxon>
        <taxon>Fagales</taxon>
        <taxon>Fagaceae</taxon>
        <taxon>Quercus</taxon>
    </lineage>
</organism>
<dbReference type="Proteomes" id="UP000237347">
    <property type="component" value="Unassembled WGS sequence"/>
</dbReference>
<proteinExistence type="predicted"/>
<sequence length="157" mass="17345">MRNREEFGDKSQLVKTHPIAILSQANALSPTLEQGQGRGELCNMHHSTVKSNLVDSGSETNKLGSRGNDQPLCPKPRRIGPAIPEFLKPQRCSKHSTDGRDSICNGCTPSCYMGSPPRRTDNPLVHDVQFVHQMELLSPFTRTKLSDKFDFTSASPV</sequence>
<protein>
    <submittedName>
        <fullName evidence="2">Uncharacterized protein</fullName>
    </submittedName>
</protein>
<dbReference type="PANTHER" id="PTHR33384">
    <property type="entry name" value="EXPRESSED PROTEIN"/>
    <property type="match status" value="1"/>
</dbReference>